<dbReference type="CDD" id="cd10443">
    <property type="entry name" value="GIY-YIG_HE_Tlr8p_PBC-V_like"/>
    <property type="match status" value="1"/>
</dbReference>
<evidence type="ECO:0000256" key="1">
    <source>
        <dbReference type="SAM" id="MobiDB-lite"/>
    </source>
</evidence>
<accession>A0A5Q2F244</accession>
<dbReference type="Pfam" id="PF07460">
    <property type="entry name" value="NUMOD3"/>
    <property type="match status" value="3"/>
</dbReference>
<feature type="domain" description="Nuclease associated modular" evidence="2">
    <location>
        <begin position="140"/>
        <end position="156"/>
    </location>
</feature>
<dbReference type="EMBL" id="MN484601">
    <property type="protein sequence ID" value="QGF20331.1"/>
    <property type="molecule type" value="Genomic_DNA"/>
</dbReference>
<reference evidence="3 4" key="1">
    <citation type="submission" date="2019-09" db="EMBL/GenBank/DDBJ databases">
        <authorList>
            <person name="Christie C.A."/>
            <person name="Diallo A.S."/>
            <person name="Dixon Z."/>
            <person name="McIntosh P.M."/>
            <person name="Murthy K.H."/>
            <person name="Rosen M.G."/>
            <person name="Simpson L.M."/>
            <person name="Koustas K."/>
            <person name="Fogarty M.P."/>
            <person name="Molloy S.D."/>
            <person name="Garlena R.A."/>
            <person name="Russell D.A."/>
            <person name="Pope W.H."/>
            <person name="Jacobs-Sera D."/>
            <person name="Hatfull G.F."/>
        </authorList>
    </citation>
    <scope>NUCLEOTIDE SEQUENCE [LARGE SCALE GENOMIC DNA]</scope>
</reference>
<feature type="compositionally biased region" description="Basic and acidic residues" evidence="1">
    <location>
        <begin position="177"/>
        <end position="223"/>
    </location>
</feature>
<feature type="domain" description="Nuclease associated modular" evidence="2">
    <location>
        <begin position="120"/>
        <end position="133"/>
    </location>
</feature>
<keyword evidence="4" id="KW-1185">Reference proteome</keyword>
<keyword evidence="3" id="KW-0540">Nuclease</keyword>
<dbReference type="GO" id="GO:0004519">
    <property type="term" value="F:endonuclease activity"/>
    <property type="evidence" value="ECO:0007669"/>
    <property type="project" value="UniProtKB-KW"/>
</dbReference>
<proteinExistence type="predicted"/>
<feature type="compositionally biased region" description="Basic and acidic residues" evidence="1">
    <location>
        <begin position="144"/>
        <end position="156"/>
    </location>
</feature>
<dbReference type="KEGG" id="vg:77924348"/>
<evidence type="ECO:0000313" key="4">
    <source>
        <dbReference type="Proteomes" id="UP000400849"/>
    </source>
</evidence>
<dbReference type="RefSeq" id="YP_010648861.1">
    <property type="nucleotide sequence ID" value="NC_070762.1"/>
</dbReference>
<name>A0A5Q2F244_9CAUD</name>
<gene>
    <name evidence="3" type="primary">181</name>
    <name evidence="3" type="ORF">SEA_SIXAMA_181</name>
</gene>
<feature type="domain" description="Nuclease associated modular" evidence="2">
    <location>
        <begin position="93"/>
        <end position="109"/>
    </location>
</feature>
<feature type="region of interest" description="Disordered" evidence="1">
    <location>
        <begin position="109"/>
        <end position="223"/>
    </location>
</feature>
<dbReference type="Gene3D" id="3.40.1440.10">
    <property type="entry name" value="GIY-YIG endonuclease"/>
    <property type="match status" value="1"/>
</dbReference>
<dbReference type="GO" id="GO:0003677">
    <property type="term" value="F:DNA binding"/>
    <property type="evidence" value="ECO:0007669"/>
    <property type="project" value="InterPro"/>
</dbReference>
<organism evidence="3 4">
    <name type="scientific">Gordonia phage Sixama</name>
    <dbReference type="NCBI Taxonomy" id="2653271"/>
    <lineage>
        <taxon>Viruses</taxon>
        <taxon>Duplodnaviria</taxon>
        <taxon>Heunggongvirae</taxon>
        <taxon>Uroviricota</taxon>
        <taxon>Caudoviricetes</taxon>
        <taxon>Sixamavirus</taxon>
        <taxon>Sixamavirus sixama</taxon>
    </lineage>
</organism>
<keyword evidence="3" id="KW-0378">Hydrolase</keyword>
<dbReference type="InterPro" id="IPR035901">
    <property type="entry name" value="GIY-YIG_endonuc_sf"/>
</dbReference>
<feature type="domain" description="Nuclease associated modular" evidence="2">
    <location>
        <begin position="191"/>
        <end position="207"/>
    </location>
</feature>
<keyword evidence="3" id="KW-0255">Endonuclease</keyword>
<feature type="domain" description="Nuclease associated modular" evidence="2">
    <location>
        <begin position="174"/>
        <end position="190"/>
    </location>
</feature>
<evidence type="ECO:0000259" key="2">
    <source>
        <dbReference type="SMART" id="SM00496"/>
    </source>
</evidence>
<dbReference type="InterPro" id="IPR003611">
    <property type="entry name" value="NUMOD3"/>
</dbReference>
<evidence type="ECO:0000313" key="3">
    <source>
        <dbReference type="EMBL" id="QGF20331.1"/>
    </source>
</evidence>
<dbReference type="Proteomes" id="UP000400849">
    <property type="component" value="Segment"/>
</dbReference>
<sequence>MGVIYALHTGDYDFRYVGQTKHTSKYRLRRHKEAAVAGTYPVHSWMRKHGISSIKIATLEEVDSEFLNFAEVKWISILRAEGKRLLNCDDGGGTATITDEHRKKLSEAQLKRYAERPKPPVSEETRAKLREAAKKQHARRKYTHSQETKDKIAESKRGKKRPQHVIDALVASHKGKTRSEEYRKKIGDTSRGRKHTEETKRKMSEARKEYWKNRRKENDDYSA</sequence>
<dbReference type="SMART" id="SM00496">
    <property type="entry name" value="IENR2"/>
    <property type="match status" value="5"/>
</dbReference>
<feature type="compositionally biased region" description="Basic and acidic residues" evidence="1">
    <location>
        <begin position="109"/>
        <end position="134"/>
    </location>
</feature>
<dbReference type="GeneID" id="77924348"/>
<protein>
    <submittedName>
        <fullName evidence="3">G-I-Y Y-I-G endonuclease</fullName>
    </submittedName>
</protein>